<evidence type="ECO:0000313" key="1">
    <source>
        <dbReference type="EMBL" id="KAL0564530.1"/>
    </source>
</evidence>
<comment type="caution">
    <text evidence="1">The sequence shown here is derived from an EMBL/GenBank/DDBJ whole genome shotgun (WGS) entry which is preliminary data.</text>
</comment>
<dbReference type="EMBL" id="JBAHYK010002723">
    <property type="protein sequence ID" value="KAL0564530.1"/>
    <property type="molecule type" value="Genomic_DNA"/>
</dbReference>
<evidence type="ECO:0000313" key="2">
    <source>
        <dbReference type="Proteomes" id="UP001465976"/>
    </source>
</evidence>
<sequence>MAPRRHDVFYTDTIVFNVNDTLFRVPSRYFHEKSTVFGDAFQLSAEFGSEGASDEQPVTLPLPLEASTDDFVNLLKVIWPLTVNQPCPTDLTRGEWISVLKLSTFWQFTETRNLAIAQISKTDLSMADKIVFGRRYRVRQWYLDGLKVLASPSTRVPGLEDLKALQLGEDTALRLLCARDRMPPSCGKFLETFGNDPQEYNGLNCSGCGVAVNKHLRRATCPLVEDLFAEELSGLE</sequence>
<dbReference type="Proteomes" id="UP001465976">
    <property type="component" value="Unassembled WGS sequence"/>
</dbReference>
<reference evidence="1 2" key="1">
    <citation type="submission" date="2024-02" db="EMBL/GenBank/DDBJ databases">
        <title>A draft genome for the cacao thread blight pathogen Marasmius crinis-equi.</title>
        <authorList>
            <person name="Cohen S.P."/>
            <person name="Baruah I.K."/>
            <person name="Amoako-Attah I."/>
            <person name="Bukari Y."/>
            <person name="Meinhardt L.W."/>
            <person name="Bailey B.A."/>
        </authorList>
    </citation>
    <scope>NUCLEOTIDE SEQUENCE [LARGE SCALE GENOMIC DNA]</scope>
    <source>
        <strain evidence="1 2">GH-76</strain>
    </source>
</reference>
<name>A0ABR3ENS2_9AGAR</name>
<evidence type="ECO:0008006" key="3">
    <source>
        <dbReference type="Google" id="ProtNLM"/>
    </source>
</evidence>
<keyword evidence="2" id="KW-1185">Reference proteome</keyword>
<accession>A0ABR3ENS2</accession>
<proteinExistence type="predicted"/>
<gene>
    <name evidence="1" type="ORF">V5O48_017515</name>
</gene>
<protein>
    <recommendedName>
        <fullName evidence="3">BTB domain-containing protein</fullName>
    </recommendedName>
</protein>
<organism evidence="1 2">
    <name type="scientific">Marasmius crinis-equi</name>
    <dbReference type="NCBI Taxonomy" id="585013"/>
    <lineage>
        <taxon>Eukaryota</taxon>
        <taxon>Fungi</taxon>
        <taxon>Dikarya</taxon>
        <taxon>Basidiomycota</taxon>
        <taxon>Agaricomycotina</taxon>
        <taxon>Agaricomycetes</taxon>
        <taxon>Agaricomycetidae</taxon>
        <taxon>Agaricales</taxon>
        <taxon>Marasmiineae</taxon>
        <taxon>Marasmiaceae</taxon>
        <taxon>Marasmius</taxon>
    </lineage>
</organism>